<reference evidence="3 4" key="1">
    <citation type="submission" date="2018-12" db="EMBL/GenBank/DDBJ databases">
        <title>Flammeovirga pectinis sp. nov., isolated from the gut of the Korean scallop, Patinopecten yessoensis.</title>
        <authorList>
            <person name="Bae J.-W."/>
            <person name="Jeong Y.-S."/>
            <person name="Kang W."/>
        </authorList>
    </citation>
    <scope>NUCLEOTIDE SEQUENCE [LARGE SCALE GENOMIC DNA]</scope>
    <source>
        <strain evidence="3 4">L12M1</strain>
    </source>
</reference>
<keyword evidence="2" id="KW-1133">Transmembrane helix</keyword>
<organism evidence="3 4">
    <name type="scientific">Flammeovirga pectinis</name>
    <dbReference type="NCBI Taxonomy" id="2494373"/>
    <lineage>
        <taxon>Bacteria</taxon>
        <taxon>Pseudomonadati</taxon>
        <taxon>Bacteroidota</taxon>
        <taxon>Cytophagia</taxon>
        <taxon>Cytophagales</taxon>
        <taxon>Flammeovirgaceae</taxon>
        <taxon>Flammeovirga</taxon>
    </lineage>
</organism>
<dbReference type="Proteomes" id="UP000267268">
    <property type="component" value="Chromosome 1"/>
</dbReference>
<keyword evidence="2" id="KW-0812">Transmembrane</keyword>
<dbReference type="InterPro" id="IPR006143">
    <property type="entry name" value="RND_pump_MFP"/>
</dbReference>
<evidence type="ECO:0000313" key="3">
    <source>
        <dbReference type="EMBL" id="AZQ61664.1"/>
    </source>
</evidence>
<dbReference type="Gene3D" id="1.10.287.470">
    <property type="entry name" value="Helix hairpin bin"/>
    <property type="match status" value="1"/>
</dbReference>
<feature type="transmembrane region" description="Helical" evidence="2">
    <location>
        <begin position="6"/>
        <end position="27"/>
    </location>
</feature>
<dbReference type="Gene3D" id="2.40.420.20">
    <property type="match status" value="1"/>
</dbReference>
<protein>
    <submittedName>
        <fullName evidence="3">Efflux RND transporter periplasmic adaptor subunit</fullName>
    </submittedName>
</protein>
<keyword evidence="2" id="KW-0472">Membrane</keyword>
<evidence type="ECO:0000256" key="2">
    <source>
        <dbReference type="SAM" id="Phobius"/>
    </source>
</evidence>
<dbReference type="GO" id="GO:1990281">
    <property type="term" value="C:efflux pump complex"/>
    <property type="evidence" value="ECO:0007669"/>
    <property type="project" value="TreeGrafter"/>
</dbReference>
<comment type="similarity">
    <text evidence="1">Belongs to the membrane fusion protein (MFP) (TC 8.A.1) family.</text>
</comment>
<dbReference type="AlphaFoldDB" id="A0A3Q9FMK0"/>
<dbReference type="PANTHER" id="PTHR30469">
    <property type="entry name" value="MULTIDRUG RESISTANCE PROTEIN MDTA"/>
    <property type="match status" value="1"/>
</dbReference>
<sequence length="375" mass="42324">MAKKHIITIIGIILIIGGASVSTYTMLKNKPEPKKGVKKEKIISIKAETVKYIDVDNIQKYSGRVNAAQTFILSSEVAGRIMRTNVALKEGNTFRKGQKLVHIFDDDIEASLKSQKSSFMNTIASILPDIKIDYKPEYDKWYGFFKKIKIAAPLPSLPPINTDQERFFLASRNLITEYFSIKQSEILLSKYNVYAPFNGTFKSVRLEAGSIASPGSEIGVISRTDALEVIIEVEPWNAKWIKNGDKVEVEVDGIETKIIKGYVSRKAHIVDPTSQTIKVYVKINPKKGDEIYEGQFVRVVFRGDKIHNVIEIPREAVNESKYIFTVKDDKLHQEEIDVIKINGDSYFIQGISKDEIIVTESVFNGKEGMPVQVRN</sequence>
<dbReference type="RefSeq" id="WP_126612381.1">
    <property type="nucleotide sequence ID" value="NZ_CP034562.1"/>
</dbReference>
<dbReference type="NCBIfam" id="TIGR01730">
    <property type="entry name" value="RND_mfp"/>
    <property type="match status" value="1"/>
</dbReference>
<evidence type="ECO:0000313" key="4">
    <source>
        <dbReference type="Proteomes" id="UP000267268"/>
    </source>
</evidence>
<dbReference type="OrthoDB" id="1114717at2"/>
<dbReference type="Gene3D" id="2.40.30.170">
    <property type="match status" value="1"/>
</dbReference>
<dbReference type="GO" id="GO:0015562">
    <property type="term" value="F:efflux transmembrane transporter activity"/>
    <property type="evidence" value="ECO:0007669"/>
    <property type="project" value="TreeGrafter"/>
</dbReference>
<accession>A0A3Q9FMK0</accession>
<gene>
    <name evidence="3" type="ORF">EI427_05280</name>
</gene>
<dbReference type="PANTHER" id="PTHR30469:SF15">
    <property type="entry name" value="HLYD FAMILY OF SECRETION PROTEINS"/>
    <property type="match status" value="1"/>
</dbReference>
<keyword evidence="4" id="KW-1185">Reference proteome</keyword>
<dbReference type="SUPFAM" id="SSF111369">
    <property type="entry name" value="HlyD-like secretion proteins"/>
    <property type="match status" value="1"/>
</dbReference>
<dbReference type="Gene3D" id="2.40.50.100">
    <property type="match status" value="1"/>
</dbReference>
<name>A0A3Q9FMK0_9BACT</name>
<dbReference type="KEGG" id="fll:EI427_05280"/>
<proteinExistence type="inferred from homology"/>
<dbReference type="EMBL" id="CP034562">
    <property type="protein sequence ID" value="AZQ61664.1"/>
    <property type="molecule type" value="Genomic_DNA"/>
</dbReference>
<evidence type="ECO:0000256" key="1">
    <source>
        <dbReference type="ARBA" id="ARBA00009477"/>
    </source>
</evidence>